<dbReference type="PANTHER" id="PTHR47501">
    <property type="entry name" value="TRANSPOSASE-RELATED"/>
    <property type="match status" value="1"/>
</dbReference>
<sequence length="604" mass="68298">MSSPDEGHADDTLPYILRSFFTVDQQEGEKVTAKCKTCSRKVKGNTKSTGNFLDHIKSYHKDQVDQYNKERKVDDKRRREQRKRCGGNDQPAIDSILPKKPRTNMSNSERLQLKFVVKGLHPYSIVEESGYRDLITGASQGDWMPLSRRTLGRRCNDQYVDMKKAMTEKYTRVAYFGITANIWTCKGKSRSFLGSTLHWIDQHTLKRHSDVLACRRFRGSHTFDTIAKLINEIVDEYKIPMEKIVKATTDNGSNFVKAFRMYCRPANDDGESGEELEEGQDPDDDLLEDIDEDVEFLTLAEVPPQPEPTICILPLLHRCRSHTLNLVCSCDVVLNRKNKLQRSAFSKCQALWNAVSRSTIKAEQVHSICGKGLITPVPTRWNSLYDSIIRLLEFEDKLTQIFIAAGSPVVTRNEIDFLIEYVECTKPVCVALDRLQGENGSGQNYGTFYGEVIPTLLSVVAQLEKISQKKPNLCDGLPNILLIQIKNRFQAFLECSMDVKDAMIATISHPYHKLRWLENNAAKLSEMTGVFKTTVLSVALSSNRNSIPTLSTVSVMPTANKSPDDDFFGYSPVQSPTGKTIEDLVESQCNDYLASTETDFAMLH</sequence>
<evidence type="ECO:0000313" key="3">
    <source>
        <dbReference type="Proteomes" id="UP000198287"/>
    </source>
</evidence>
<name>A0A226D1T9_FOLCA</name>
<proteinExistence type="predicted"/>
<dbReference type="SUPFAM" id="SSF140996">
    <property type="entry name" value="Hermes dimerisation domain"/>
    <property type="match status" value="1"/>
</dbReference>
<evidence type="ECO:0000313" key="2">
    <source>
        <dbReference type="EMBL" id="OXA38687.1"/>
    </source>
</evidence>
<dbReference type="OrthoDB" id="10057873at2759"/>
<dbReference type="EMBL" id="LNIX01000044">
    <property type="protein sequence ID" value="OXA38687.1"/>
    <property type="molecule type" value="Genomic_DNA"/>
</dbReference>
<comment type="caution">
    <text evidence="2">The sequence shown here is derived from an EMBL/GenBank/DDBJ whole genome shotgun (WGS) entry which is preliminary data.</text>
</comment>
<dbReference type="PANTHER" id="PTHR47501:SF5">
    <property type="entry name" value="HAT C-TERMINAL DIMERISATION DOMAIN-CONTAINING PROTEIN"/>
    <property type="match status" value="1"/>
</dbReference>
<dbReference type="OMA" id="EPTICIL"/>
<keyword evidence="3" id="KW-1185">Reference proteome</keyword>
<protein>
    <submittedName>
        <fullName evidence="2">Zinc finger BED domain-containing protein 1</fullName>
    </submittedName>
</protein>
<dbReference type="InterPro" id="IPR012337">
    <property type="entry name" value="RNaseH-like_sf"/>
</dbReference>
<feature type="region of interest" description="Disordered" evidence="1">
    <location>
        <begin position="63"/>
        <end position="104"/>
    </location>
</feature>
<reference evidence="2 3" key="1">
    <citation type="submission" date="2015-12" db="EMBL/GenBank/DDBJ databases">
        <title>The genome of Folsomia candida.</title>
        <authorList>
            <person name="Faddeeva A."/>
            <person name="Derks M.F."/>
            <person name="Anvar Y."/>
            <person name="Smit S."/>
            <person name="Van Straalen N."/>
            <person name="Roelofs D."/>
        </authorList>
    </citation>
    <scope>NUCLEOTIDE SEQUENCE [LARGE SCALE GENOMIC DNA]</scope>
    <source>
        <strain evidence="2 3">VU population</strain>
        <tissue evidence="2">Whole body</tissue>
    </source>
</reference>
<dbReference type="AlphaFoldDB" id="A0A226D1T9"/>
<feature type="compositionally biased region" description="Basic and acidic residues" evidence="1">
    <location>
        <begin position="63"/>
        <end position="78"/>
    </location>
</feature>
<evidence type="ECO:0000256" key="1">
    <source>
        <dbReference type="SAM" id="MobiDB-lite"/>
    </source>
</evidence>
<dbReference type="SUPFAM" id="SSF53098">
    <property type="entry name" value="Ribonuclease H-like"/>
    <property type="match status" value="1"/>
</dbReference>
<gene>
    <name evidence="2" type="ORF">Fcan01_26601</name>
</gene>
<organism evidence="2 3">
    <name type="scientific">Folsomia candida</name>
    <name type="common">Springtail</name>
    <dbReference type="NCBI Taxonomy" id="158441"/>
    <lineage>
        <taxon>Eukaryota</taxon>
        <taxon>Metazoa</taxon>
        <taxon>Ecdysozoa</taxon>
        <taxon>Arthropoda</taxon>
        <taxon>Hexapoda</taxon>
        <taxon>Collembola</taxon>
        <taxon>Entomobryomorpha</taxon>
        <taxon>Isotomoidea</taxon>
        <taxon>Isotomidae</taxon>
        <taxon>Proisotominae</taxon>
        <taxon>Folsomia</taxon>
    </lineage>
</organism>
<accession>A0A226D1T9</accession>
<dbReference type="Proteomes" id="UP000198287">
    <property type="component" value="Unassembled WGS sequence"/>
</dbReference>